<name>A0A1H8P1X0_9EURY</name>
<dbReference type="EMBL" id="FOCX01000011">
    <property type="protein sequence ID" value="SEO35919.1"/>
    <property type="molecule type" value="Genomic_DNA"/>
</dbReference>
<keyword evidence="4" id="KW-1185">Reference proteome</keyword>
<dbReference type="InterPro" id="IPR001763">
    <property type="entry name" value="Rhodanese-like_dom"/>
</dbReference>
<accession>A0A1H8P1X0</accession>
<keyword evidence="3" id="KW-0808">Transferase</keyword>
<protein>
    <submittedName>
        <fullName evidence="3">Rhodanese-related sulfurtransferase</fullName>
    </submittedName>
</protein>
<dbReference type="InterPro" id="IPR036873">
    <property type="entry name" value="Rhodanese-like_dom_sf"/>
</dbReference>
<dbReference type="GO" id="GO:0016740">
    <property type="term" value="F:transferase activity"/>
    <property type="evidence" value="ECO:0007669"/>
    <property type="project" value="UniProtKB-KW"/>
</dbReference>
<feature type="region of interest" description="Disordered" evidence="1">
    <location>
        <begin position="96"/>
        <end position="119"/>
    </location>
</feature>
<dbReference type="PANTHER" id="PTHR43031:SF16">
    <property type="entry name" value="OXIDOREDUCTASE"/>
    <property type="match status" value="1"/>
</dbReference>
<dbReference type="CDD" id="cd00158">
    <property type="entry name" value="RHOD"/>
    <property type="match status" value="1"/>
</dbReference>
<reference evidence="4" key="1">
    <citation type="submission" date="2016-10" db="EMBL/GenBank/DDBJ databases">
        <authorList>
            <person name="Varghese N."/>
            <person name="Submissions S."/>
        </authorList>
    </citation>
    <scope>NUCLEOTIDE SEQUENCE [LARGE SCALE GENOMIC DNA]</scope>
    <source>
        <strain evidence="4">IBRC-M 10043</strain>
    </source>
</reference>
<dbReference type="Proteomes" id="UP000198775">
    <property type="component" value="Unassembled WGS sequence"/>
</dbReference>
<sequence>MIDEITPDDLAALLGADKPVRIVDIRSPTAFRRGHIPGSVNLPFPQLPTRVDDLDDADRIVTVCPHGHDSLRAGRLIVSAESVDDATVQSLAGGLEAWDGELEGGADGRDSDDGPAAPF</sequence>
<dbReference type="Gene3D" id="3.40.250.10">
    <property type="entry name" value="Rhodanese-like domain"/>
    <property type="match status" value="1"/>
</dbReference>
<dbReference type="SMART" id="SM00450">
    <property type="entry name" value="RHOD"/>
    <property type="match status" value="1"/>
</dbReference>
<organism evidence="3 4">
    <name type="scientific">Halorientalis persicus</name>
    <dbReference type="NCBI Taxonomy" id="1367881"/>
    <lineage>
        <taxon>Archaea</taxon>
        <taxon>Methanobacteriati</taxon>
        <taxon>Methanobacteriota</taxon>
        <taxon>Stenosarchaea group</taxon>
        <taxon>Halobacteria</taxon>
        <taxon>Halobacteriales</taxon>
        <taxon>Haloarculaceae</taxon>
        <taxon>Halorientalis</taxon>
    </lineage>
</organism>
<dbReference type="Pfam" id="PF00581">
    <property type="entry name" value="Rhodanese"/>
    <property type="match status" value="1"/>
</dbReference>
<evidence type="ECO:0000313" key="3">
    <source>
        <dbReference type="EMBL" id="SEO35919.1"/>
    </source>
</evidence>
<proteinExistence type="predicted"/>
<dbReference type="PANTHER" id="PTHR43031">
    <property type="entry name" value="FAD-DEPENDENT OXIDOREDUCTASE"/>
    <property type="match status" value="1"/>
</dbReference>
<dbReference type="AlphaFoldDB" id="A0A1H8P1X0"/>
<gene>
    <name evidence="3" type="ORF">SAMN05216388_1011129</name>
</gene>
<dbReference type="RefSeq" id="WP_092660802.1">
    <property type="nucleotide sequence ID" value="NZ_FOCX01000011.1"/>
</dbReference>
<dbReference type="OrthoDB" id="135517at2157"/>
<evidence type="ECO:0000256" key="1">
    <source>
        <dbReference type="SAM" id="MobiDB-lite"/>
    </source>
</evidence>
<evidence type="ECO:0000259" key="2">
    <source>
        <dbReference type="PROSITE" id="PS50206"/>
    </source>
</evidence>
<evidence type="ECO:0000313" key="4">
    <source>
        <dbReference type="Proteomes" id="UP000198775"/>
    </source>
</evidence>
<dbReference type="SUPFAM" id="SSF52821">
    <property type="entry name" value="Rhodanese/Cell cycle control phosphatase"/>
    <property type="match status" value="1"/>
</dbReference>
<dbReference type="InterPro" id="IPR050229">
    <property type="entry name" value="GlpE_sulfurtransferase"/>
</dbReference>
<dbReference type="PROSITE" id="PS50206">
    <property type="entry name" value="RHODANESE_3"/>
    <property type="match status" value="1"/>
</dbReference>
<feature type="domain" description="Rhodanese" evidence="2">
    <location>
        <begin position="16"/>
        <end position="104"/>
    </location>
</feature>